<evidence type="ECO:0000256" key="1">
    <source>
        <dbReference type="SAM" id="Phobius"/>
    </source>
</evidence>
<sequence>MKATAADEKLSHPILKWANQTHNVELTLYGSITLVAVIIAVRIERDAETPLGLMVAIWATALGLSIAHVFAVAMSRRIASPVPIALMTYIRTFNRSLPLLIAGIVATAGALLGTAINPTVTLAARGADFALSALCFSVAWLGATAHGLPTRRKLVFASIIVIVLAVVTQIKVLIGI</sequence>
<feature type="transmembrane region" description="Helical" evidence="1">
    <location>
        <begin position="154"/>
        <end position="174"/>
    </location>
</feature>
<dbReference type="InterPro" id="IPR022357">
    <property type="entry name" value="MIP_CS"/>
</dbReference>
<evidence type="ECO:0000313" key="2">
    <source>
        <dbReference type="EMBL" id="CAB4536832.1"/>
    </source>
</evidence>
<proteinExistence type="predicted"/>
<organism evidence="2">
    <name type="scientific">freshwater metagenome</name>
    <dbReference type="NCBI Taxonomy" id="449393"/>
    <lineage>
        <taxon>unclassified sequences</taxon>
        <taxon>metagenomes</taxon>
        <taxon>ecological metagenomes</taxon>
    </lineage>
</organism>
<name>A0A6J6BD02_9ZZZZ</name>
<feature type="transmembrane region" description="Helical" evidence="1">
    <location>
        <begin position="55"/>
        <end position="75"/>
    </location>
</feature>
<keyword evidence="1" id="KW-0472">Membrane</keyword>
<dbReference type="PROSITE" id="PS00221">
    <property type="entry name" value="MIP"/>
    <property type="match status" value="1"/>
</dbReference>
<accession>A0A6J6BD02</accession>
<dbReference type="EMBL" id="CAEZSO010000022">
    <property type="protein sequence ID" value="CAB4536832.1"/>
    <property type="molecule type" value="Genomic_DNA"/>
</dbReference>
<keyword evidence="1" id="KW-1133">Transmembrane helix</keyword>
<reference evidence="2" key="1">
    <citation type="submission" date="2020-05" db="EMBL/GenBank/DDBJ databases">
        <authorList>
            <person name="Chiriac C."/>
            <person name="Salcher M."/>
            <person name="Ghai R."/>
            <person name="Kavagutti S V."/>
        </authorList>
    </citation>
    <scope>NUCLEOTIDE SEQUENCE</scope>
</reference>
<protein>
    <submittedName>
        <fullName evidence="2">Unannotated protein</fullName>
    </submittedName>
</protein>
<feature type="transmembrane region" description="Helical" evidence="1">
    <location>
        <begin position="26"/>
        <end position="43"/>
    </location>
</feature>
<dbReference type="AlphaFoldDB" id="A0A6J6BD02"/>
<feature type="transmembrane region" description="Helical" evidence="1">
    <location>
        <begin position="96"/>
        <end position="116"/>
    </location>
</feature>
<keyword evidence="1" id="KW-0812">Transmembrane</keyword>
<feature type="transmembrane region" description="Helical" evidence="1">
    <location>
        <begin position="122"/>
        <end position="142"/>
    </location>
</feature>
<gene>
    <name evidence="2" type="ORF">UFOPK1446_00189</name>
</gene>